<evidence type="ECO:0000256" key="3">
    <source>
        <dbReference type="ARBA" id="ARBA00022692"/>
    </source>
</evidence>
<comment type="similarity">
    <text evidence="2">Belongs to the VKOR family.</text>
</comment>
<evidence type="ECO:0000313" key="12">
    <source>
        <dbReference type="EMBL" id="KFJ04616.1"/>
    </source>
</evidence>
<keyword evidence="13" id="KW-1185">Reference proteome</keyword>
<evidence type="ECO:0000256" key="10">
    <source>
        <dbReference type="SAM" id="Phobius"/>
    </source>
</evidence>
<evidence type="ECO:0000256" key="6">
    <source>
        <dbReference type="ARBA" id="ARBA00023002"/>
    </source>
</evidence>
<dbReference type="CDD" id="cd12922">
    <property type="entry name" value="VKOR_5"/>
    <property type="match status" value="1"/>
</dbReference>
<evidence type="ECO:0000256" key="2">
    <source>
        <dbReference type="ARBA" id="ARBA00006214"/>
    </source>
</evidence>
<feature type="domain" description="Vitamin K epoxide reductase" evidence="11">
    <location>
        <begin position="87"/>
        <end position="233"/>
    </location>
</feature>
<keyword evidence="9" id="KW-0676">Redox-active center</keyword>
<dbReference type="eggNOG" id="COG4243">
    <property type="taxonomic scope" value="Bacteria"/>
</dbReference>
<gene>
    <name evidence="12" type="ORF">BISU_0624</name>
</gene>
<keyword evidence="7 10" id="KW-0472">Membrane</keyword>
<evidence type="ECO:0000256" key="4">
    <source>
        <dbReference type="ARBA" id="ARBA00022719"/>
    </source>
</evidence>
<dbReference type="InterPro" id="IPR012932">
    <property type="entry name" value="VKOR"/>
</dbReference>
<dbReference type="Pfam" id="PF07884">
    <property type="entry name" value="VKOR"/>
    <property type="match status" value="1"/>
</dbReference>
<reference evidence="12 13" key="1">
    <citation type="submission" date="2014-03" db="EMBL/GenBank/DDBJ databases">
        <title>Genomics of Bifidobacteria.</title>
        <authorList>
            <person name="Ventura M."/>
            <person name="Milani C."/>
            <person name="Lugli G.A."/>
        </authorList>
    </citation>
    <scope>NUCLEOTIDE SEQUENCE [LARGE SCALE GENOMIC DNA]</scope>
    <source>
        <strain evidence="12 13">LMG 11597</strain>
    </source>
</reference>
<feature type="transmembrane region" description="Helical" evidence="10">
    <location>
        <begin position="155"/>
        <end position="174"/>
    </location>
</feature>
<feature type="transmembrane region" description="Helical" evidence="10">
    <location>
        <begin position="181"/>
        <end position="201"/>
    </location>
</feature>
<evidence type="ECO:0000256" key="9">
    <source>
        <dbReference type="ARBA" id="ARBA00023284"/>
    </source>
</evidence>
<feature type="transmembrane region" description="Helical" evidence="10">
    <location>
        <begin position="89"/>
        <end position="110"/>
    </location>
</feature>
<organism evidence="12 13">
    <name type="scientific">Bifidobacterium subtile</name>
    <dbReference type="NCBI Taxonomy" id="77635"/>
    <lineage>
        <taxon>Bacteria</taxon>
        <taxon>Bacillati</taxon>
        <taxon>Actinomycetota</taxon>
        <taxon>Actinomycetes</taxon>
        <taxon>Bifidobacteriales</taxon>
        <taxon>Bifidobacteriaceae</taxon>
        <taxon>Bifidobacterium</taxon>
    </lineage>
</organism>
<dbReference type="GO" id="GO:0048038">
    <property type="term" value="F:quinone binding"/>
    <property type="evidence" value="ECO:0007669"/>
    <property type="project" value="UniProtKB-KW"/>
</dbReference>
<comment type="subcellular location">
    <subcellularLocation>
        <location evidence="1">Membrane</location>
        <topology evidence="1">Multi-pass membrane protein</topology>
    </subcellularLocation>
</comment>
<accession>A0A087EA15</accession>
<evidence type="ECO:0000256" key="7">
    <source>
        <dbReference type="ARBA" id="ARBA00023136"/>
    </source>
</evidence>
<keyword evidence="3 10" id="KW-0812">Transmembrane</keyword>
<sequence length="279" mass="29762">MIVDDIKNPAISDSGADVADAATATVVASAAAAAMPDAAGTASSNIADVDDAESGVAALRRNPVPTPASSSPLTPFAPALAGRRHSATWNYAVMLAFSLIALLVSLILSAETLQLARNPKKLLDCDVNSVLSCSTVAESWQSEIVKFNGLSYPNAFFGIAAESVFITIAVIGLARIRVPRWFAVATWFGGLAALLYAYWLFTQSVFVIQALCPWCLVLMFSTTIQFMALSHATVSVQHLPDRAGLKTYYRLNYDLMVDAVWILFLIAIIIVKDGPALFG</sequence>
<evidence type="ECO:0000256" key="1">
    <source>
        <dbReference type="ARBA" id="ARBA00004141"/>
    </source>
</evidence>
<keyword evidence="6" id="KW-0560">Oxidoreductase</keyword>
<dbReference type="InterPro" id="IPR041714">
    <property type="entry name" value="VKOR_Actinobacteria"/>
</dbReference>
<keyword evidence="5 10" id="KW-1133">Transmembrane helix</keyword>
<name>A0A087EA15_9BIFI</name>
<dbReference type="InterPro" id="IPR038354">
    <property type="entry name" value="VKOR_sf"/>
</dbReference>
<dbReference type="GO" id="GO:0016020">
    <property type="term" value="C:membrane"/>
    <property type="evidence" value="ECO:0007669"/>
    <property type="project" value="UniProtKB-SubCell"/>
</dbReference>
<dbReference type="Proteomes" id="UP000029055">
    <property type="component" value="Unassembled WGS sequence"/>
</dbReference>
<evidence type="ECO:0000313" key="13">
    <source>
        <dbReference type="Proteomes" id="UP000029055"/>
    </source>
</evidence>
<dbReference type="SMART" id="SM00756">
    <property type="entry name" value="VKc"/>
    <property type="match status" value="1"/>
</dbReference>
<dbReference type="STRING" id="77635.BISU_0624"/>
<keyword evidence="4" id="KW-0874">Quinone</keyword>
<evidence type="ECO:0000256" key="8">
    <source>
        <dbReference type="ARBA" id="ARBA00023157"/>
    </source>
</evidence>
<dbReference type="AlphaFoldDB" id="A0A087EA15"/>
<feature type="transmembrane region" description="Helical" evidence="10">
    <location>
        <begin position="251"/>
        <end position="271"/>
    </location>
</feature>
<protein>
    <submittedName>
        <fullName evidence="12">Membrane protein</fullName>
    </submittedName>
</protein>
<feature type="transmembrane region" description="Helical" evidence="10">
    <location>
        <begin position="207"/>
        <end position="230"/>
    </location>
</feature>
<comment type="caution">
    <text evidence="12">The sequence shown here is derived from an EMBL/GenBank/DDBJ whole genome shotgun (WGS) entry which is preliminary data.</text>
</comment>
<evidence type="ECO:0000256" key="5">
    <source>
        <dbReference type="ARBA" id="ARBA00022989"/>
    </source>
</evidence>
<dbReference type="Gene3D" id="1.20.1440.130">
    <property type="entry name" value="VKOR domain"/>
    <property type="match status" value="1"/>
</dbReference>
<keyword evidence="8" id="KW-1015">Disulfide bond</keyword>
<dbReference type="GO" id="GO:0016491">
    <property type="term" value="F:oxidoreductase activity"/>
    <property type="evidence" value="ECO:0007669"/>
    <property type="project" value="UniProtKB-KW"/>
</dbReference>
<dbReference type="EMBL" id="JGZR01000003">
    <property type="protein sequence ID" value="KFJ04616.1"/>
    <property type="molecule type" value="Genomic_DNA"/>
</dbReference>
<proteinExistence type="inferred from homology"/>
<evidence type="ECO:0000259" key="11">
    <source>
        <dbReference type="SMART" id="SM00756"/>
    </source>
</evidence>